<accession>A0A0F9A328</accession>
<name>A0A0F9A328_9ZZZZ</name>
<comment type="caution">
    <text evidence="1">The sequence shown here is derived from an EMBL/GenBank/DDBJ whole genome shotgun (WGS) entry which is preliminary data.</text>
</comment>
<gene>
    <name evidence="1" type="ORF">LCGC14_2621520</name>
</gene>
<dbReference type="AlphaFoldDB" id="A0A0F9A328"/>
<feature type="non-terminal residue" evidence="1">
    <location>
        <position position="1"/>
    </location>
</feature>
<proteinExistence type="predicted"/>
<reference evidence="1" key="1">
    <citation type="journal article" date="2015" name="Nature">
        <title>Complex archaea that bridge the gap between prokaryotes and eukaryotes.</title>
        <authorList>
            <person name="Spang A."/>
            <person name="Saw J.H."/>
            <person name="Jorgensen S.L."/>
            <person name="Zaremba-Niedzwiedzka K."/>
            <person name="Martijn J."/>
            <person name="Lind A.E."/>
            <person name="van Eijk R."/>
            <person name="Schleper C."/>
            <person name="Guy L."/>
            <person name="Ettema T.J."/>
        </authorList>
    </citation>
    <scope>NUCLEOTIDE SEQUENCE</scope>
</reference>
<evidence type="ECO:0000313" key="1">
    <source>
        <dbReference type="EMBL" id="KKL03895.1"/>
    </source>
</evidence>
<dbReference type="EMBL" id="LAZR01044745">
    <property type="protein sequence ID" value="KKL03895.1"/>
    <property type="molecule type" value="Genomic_DNA"/>
</dbReference>
<organism evidence="1">
    <name type="scientific">marine sediment metagenome</name>
    <dbReference type="NCBI Taxonomy" id="412755"/>
    <lineage>
        <taxon>unclassified sequences</taxon>
        <taxon>metagenomes</taxon>
        <taxon>ecological metagenomes</taxon>
    </lineage>
</organism>
<sequence length="41" mass="4570">IPHSTMFSNSHTFPGHEYCIILARIFAGIKLLEPDCGLILN</sequence>
<protein>
    <submittedName>
        <fullName evidence="1">Uncharacterized protein</fullName>
    </submittedName>
</protein>